<name>A0ABW9XMY1_9BACL</name>
<dbReference type="EMBL" id="JAAAMV010000003">
    <property type="protein sequence ID" value="NBD23898.1"/>
    <property type="molecule type" value="Genomic_DNA"/>
</dbReference>
<dbReference type="Pfam" id="PF00395">
    <property type="entry name" value="SLH"/>
    <property type="match status" value="3"/>
</dbReference>
<keyword evidence="6" id="KW-1185">Reference proteome</keyword>
<dbReference type="InterPro" id="IPR042229">
    <property type="entry name" value="Listeria/Bacterioides_rpt_sf"/>
</dbReference>
<evidence type="ECO:0000256" key="1">
    <source>
        <dbReference type="ARBA" id="ARBA00004196"/>
    </source>
</evidence>
<dbReference type="Gene3D" id="2.60.40.10">
    <property type="entry name" value="Immunoglobulins"/>
    <property type="match status" value="3"/>
</dbReference>
<feature type="domain" description="SLH" evidence="4">
    <location>
        <begin position="2556"/>
        <end position="2619"/>
    </location>
</feature>
<comment type="caution">
    <text evidence="5">The sequence shown here is derived from an EMBL/GenBank/DDBJ whole genome shotgun (WGS) entry which is preliminary data.</text>
</comment>
<dbReference type="InterPro" id="IPR013378">
    <property type="entry name" value="InlB-like_B-rpt"/>
</dbReference>
<evidence type="ECO:0000256" key="2">
    <source>
        <dbReference type="SAM" id="MobiDB-lite"/>
    </source>
</evidence>
<feature type="domain" description="SLH" evidence="4">
    <location>
        <begin position="2489"/>
        <end position="2552"/>
    </location>
</feature>
<feature type="region of interest" description="Disordered" evidence="2">
    <location>
        <begin position="2178"/>
        <end position="2220"/>
    </location>
</feature>
<organism evidence="5 6">
    <name type="scientific">Paenibacillus glycinis</name>
    <dbReference type="NCBI Taxonomy" id="2697035"/>
    <lineage>
        <taxon>Bacteria</taxon>
        <taxon>Bacillati</taxon>
        <taxon>Bacillota</taxon>
        <taxon>Bacilli</taxon>
        <taxon>Bacillales</taxon>
        <taxon>Paenibacillaceae</taxon>
        <taxon>Paenibacillus</taxon>
    </lineage>
</organism>
<feature type="compositionally biased region" description="Gly residues" evidence="2">
    <location>
        <begin position="2187"/>
        <end position="2212"/>
    </location>
</feature>
<evidence type="ECO:0000313" key="5">
    <source>
        <dbReference type="EMBL" id="NBD23898.1"/>
    </source>
</evidence>
<evidence type="ECO:0000313" key="6">
    <source>
        <dbReference type="Proteomes" id="UP000665561"/>
    </source>
</evidence>
<reference evidence="5 6" key="1">
    <citation type="submission" date="2020-01" db="EMBL/GenBank/DDBJ databases">
        <title>Paenibacillus soybeanensis sp. nov. isolated from the nodules of soybean (Glycine max(L.) Merr).</title>
        <authorList>
            <person name="Wang H."/>
        </authorList>
    </citation>
    <scope>NUCLEOTIDE SEQUENCE [LARGE SCALE GENOMIC DNA]</scope>
    <source>
        <strain evidence="5 6">T1</strain>
    </source>
</reference>
<accession>A0ABW9XMY1</accession>
<dbReference type="InterPro" id="IPR013783">
    <property type="entry name" value="Ig-like_fold"/>
</dbReference>
<dbReference type="InterPro" id="IPR044048">
    <property type="entry name" value="Big_12"/>
</dbReference>
<dbReference type="Pfam" id="PF18889">
    <property type="entry name" value="Beta_helix_3"/>
    <property type="match status" value="4"/>
</dbReference>
<evidence type="ECO:0000259" key="4">
    <source>
        <dbReference type="PROSITE" id="PS51272"/>
    </source>
</evidence>
<dbReference type="Pfam" id="PF19078">
    <property type="entry name" value="Big_12"/>
    <property type="match status" value="15"/>
</dbReference>
<protein>
    <submittedName>
        <fullName evidence="5">DUF5011 domain-containing protein</fullName>
    </submittedName>
</protein>
<feature type="chain" id="PRO_5045578312" evidence="3">
    <location>
        <begin position="41"/>
        <end position="2622"/>
    </location>
</feature>
<dbReference type="Proteomes" id="UP000665561">
    <property type="component" value="Unassembled WGS sequence"/>
</dbReference>
<dbReference type="InterPro" id="IPR001119">
    <property type="entry name" value="SLH_dom"/>
</dbReference>
<feature type="domain" description="SLH" evidence="4">
    <location>
        <begin position="2429"/>
        <end position="2488"/>
    </location>
</feature>
<proteinExistence type="predicted"/>
<gene>
    <name evidence="5" type="ORF">GT019_08440</name>
</gene>
<feature type="signal peptide" evidence="3">
    <location>
        <begin position="1"/>
        <end position="40"/>
    </location>
</feature>
<dbReference type="Gene3D" id="2.60.40.4270">
    <property type="entry name" value="Listeria-Bacteroides repeat domain"/>
    <property type="match status" value="1"/>
</dbReference>
<dbReference type="PROSITE" id="PS51272">
    <property type="entry name" value="SLH"/>
    <property type="match status" value="3"/>
</dbReference>
<dbReference type="Pfam" id="PF16403">
    <property type="entry name" value="Bact_surface_Ig-like"/>
    <property type="match status" value="3"/>
</dbReference>
<dbReference type="PANTHER" id="PTHR34677:SF3">
    <property type="entry name" value="BACTERIAL IG-LIKE DOMAIN-CONTAINING PROTEIN"/>
    <property type="match status" value="1"/>
</dbReference>
<comment type="subcellular location">
    <subcellularLocation>
        <location evidence="1">Cell envelope</location>
    </subcellularLocation>
</comment>
<evidence type="ECO:0000256" key="3">
    <source>
        <dbReference type="SAM" id="SignalP"/>
    </source>
</evidence>
<keyword evidence="3" id="KW-0732">Signal</keyword>
<dbReference type="PANTHER" id="PTHR34677">
    <property type="match status" value="1"/>
</dbReference>
<dbReference type="RefSeq" id="WP_161742673.1">
    <property type="nucleotide sequence ID" value="NZ_JAAAMV010000003.1"/>
</dbReference>
<sequence>MKYDLRRASRRLWKRGIHGALCLMLLSGLMAAIGSRQAHADATVSTWNALTTAFGTEASGSTVTLGGDIDQPSGSLAVPSGKSLILDLAGHSLSIKTSDLYAAAIQVRGGESLTIKDSVGNGTLTADARAGIGAGIGGDYKSSGGTITIESGTVSAYGGFDGAGIGGGQQSPNGGNVTINGGNVTAVAGGSSAGIGGSSYGSGGTVTINGGNVTAIGGTRGAGIGSGYSGASAGTVTINGGTVTATGKNGGAGIGGGGQSPGANVTITGGVVTVSGNGQGPPIGGTPFGSLVNSGTIEIASGNQLSIPAGVTVTNTGTIKGTVTGAGAVDGNNYTVKFDWNGVPQTNPASVTIYTASLAGAGKALPGLALTGYMLDGWYTQPSGGTRFTESSAIGGSMTLYAHYTSDLVAPTVALTASAGNTNQPFTVTAAFSEAVSGFANGDVTVTNGTAGSIQGSGDTYAFLVTPTADGPVTVKVAGGAAADAYGNGNAVSSALTVTYDRTAPAVALSTTASSPTNGAFTVTAQFSESVTDFAVTDIAVSNGIASSFSAVSGTKYTFVIVPISDGPVTVNVAGALAYDMAGNANTAASGLSLAFDAVSPTVTLSTTAVSPTNAAFTVTAQFSENVTGFAAADITVGNGTVGSFSAVSGSVYTFVITPTGEGIVNVGVTGGVAQDAAGNANMPAIPTLFLQYDKTFPTVTLSAALALTNAPFTVTAAFSESVTGFDAADIAVGNGTVGSFTRVDAMTYTFAVLPTADGEVTVKVSGAAAQDMAGNGNTASNQLSVMYDQSPPTVALGTTASSPTNGAFTVTAQFSESVTGFAATDIAVGNGTAGSFSAVSGSKYTFVVMPAGEGEVTVDVAGAVAQDAAGNANTAATQLKLVYDKTSPTLTLGTTAVSPTNAAFTVTAAFSENVTGFALADIAVRNGTASGFRAESGTKYTFVVTPTDDGPVTVDVAGGAAQDAAGNANAAAAQLGLAYDKTVPTVTLSTTAGNPTNAAFTVTAEFGENVTGFDVTDIAVGNGTAGGFKAESGTKYTFVVTPAGEGTVTVDVAAGAAQDAAGNGNAAAIQLGVTYDRTAPTLTLGTTAGNPTNGAFTVTAEFSESVTGFAATDIAVGNGTAGSFSAVSGSKYTFIVTPAGEGAVTVDVAQAVAQDAAGNANTAATQLSLVYDKTSPTLTLGTTAGNPTNAPFTVTAEFSENVTGFDANDVAVGNGSVGSFRAESGKNYTFVVTPSGDGAVTVDAAAGAAQDAAGNGNAAAPQLGLTYDKTAPTVTLGTAAGNPTNAAFTVTAEFGEDVTGFDVTDIMVGNGTAGSYRAESGTKYTFVVTPTGEGIVTVDVAAGAAQDAAGNGNAAATQLGVTYDRTAPAVALATTAGNPTNAAFTVTAEFSENVTGFDVNDITVGNGTAGGFRAESATKYTFVVTPTADGKVTVDVAGGAAQDAAGNGNAAAAQLGLVYDKTAPAVTLATTAGNPTNAAFTVTAELSEDVTGFDVTDVAVSNGSVGSFSAESATKYTFVVTPTADGTVKVDAAAAVAQDAAGNGNAAAPQLALTYDKTAPTMTLGTTAGNPTNGAFTVTAEFSEDVTGFDVTDITVDNGEAGGLRAESGTKYTFVVTPMEEGGVTVDVAGAVAQDAAGNANSAAEQLGLVYDKTVPTVTLSTTAVSPTNAAFAVTAEFSENVNGFDVTDIAVGNGEAGSFSAESGTKYTFVVTPTADGTVTVDVAGGAAQDAAGNGNAAAAQISLAYDKTGPAVTLATAAGNPTNAAFKVTAEFSEGVTGFDVPDILVGNGTAGGFSAESATKYTFVVTPTADGTVTVDVAGGAALDATGNENTAAAPLSLTYDASAPAIAFDPVNNADPAQRAESTVTVTDTADVPDLFYAWTPGEAAPPVEDAEWQAFSGGDALIQSGGNGNWYLHIHAVDQAGNAADATAGPYVLDNAAPVLVPNGDNPFYVAAGTPYAEPGAQATDNIDGALEADAITVSGEVDTARLGSYEIRYEAIDRAGNVGTATRIVHVYDGDQPLIRLNGDNPMIVALDGTFADPGATAQDAQEGDLTSAITVTGAVYTNKADTYYLTYDVKDAAGNEAPTVTRSVHVIAPPAITLLGQPEITIREGEAFADPGALATDAYYGDLTGQIKASGAVDPETPGVYTLRYEVTNPIGQSAEAVRTVTVESAPVIVPPVDGGNGDGGDGGSGDGGNGGSGPGGGGPVNLPADSDDANRINIMINGVGSSAEASTETTGGGRTVTRLRLTPEQTAGLFGASASAVIEVAGLGVDAVTIELPAEPLHDALISHPNAELRVIVDGNGLRMPLHVVQADAVVTVTIGKAAPSRSDALRGAISGSGKEALLDRPIEYTLQADGRAIEGWDAAYRERVLALPAPADADHAAVVWIDEHDAPHFVPAVFARDGKTATVYSPHDGLYTIIRTDRTFADVRDHWARADIELLANKLIVDGRPDGGFEPEASVTRAEFAALLVRALGLAAAGGEGLYTDVEAADWYAGAVGTAKLAGLIDGYGDGTFRPNESVTREQMATMIARALAFAGKSPEANAAALKSFADGTDIAAWAADAAAQLVEAGIMQGMAGTQFAPEAKASRAQCAVMLKRMLVYLQFINGSPNGS</sequence>
<dbReference type="Pfam" id="PF09479">
    <property type="entry name" value="Flg_new"/>
    <property type="match status" value="1"/>
</dbReference>
<dbReference type="InterPro" id="IPR032179">
    <property type="entry name" value="Cry22Aa_Ig-like"/>
</dbReference>